<evidence type="ECO:0000313" key="2">
    <source>
        <dbReference type="EMBL" id="MBP2241450.1"/>
    </source>
</evidence>
<sequence>MRNISKATLLLIFAVLLLSACSASLKEEQNAVKDAVTLAFKSEPKETNKENKDIKYYLPFGIEVKEESPNNIILKSGSKTYILFYNQHEESNSKIVYNATMKQKEYDVNETFDKDQKFGFLLIKNTDKKINEMTIGIGGVKITSQSKTKQLASDAKIMSEIIHSVTMK</sequence>
<dbReference type="EMBL" id="JAGIKZ010000009">
    <property type="protein sequence ID" value="MBP2241450.1"/>
    <property type="molecule type" value="Genomic_DNA"/>
</dbReference>
<organism evidence="2 3">
    <name type="scientific">Cytobacillus eiseniae</name>
    <dbReference type="NCBI Taxonomy" id="762947"/>
    <lineage>
        <taxon>Bacteria</taxon>
        <taxon>Bacillati</taxon>
        <taxon>Bacillota</taxon>
        <taxon>Bacilli</taxon>
        <taxon>Bacillales</taxon>
        <taxon>Bacillaceae</taxon>
        <taxon>Cytobacillus</taxon>
    </lineage>
</organism>
<evidence type="ECO:0000256" key="1">
    <source>
        <dbReference type="SAM" id="SignalP"/>
    </source>
</evidence>
<proteinExistence type="predicted"/>
<protein>
    <submittedName>
        <fullName evidence="2">Outer membrane lipopolysaccharide assembly protein LptE/RlpB</fullName>
    </submittedName>
</protein>
<evidence type="ECO:0000313" key="3">
    <source>
        <dbReference type="Proteomes" id="UP001519293"/>
    </source>
</evidence>
<accession>A0ABS4REX6</accession>
<dbReference type="Proteomes" id="UP001519293">
    <property type="component" value="Unassembled WGS sequence"/>
</dbReference>
<dbReference type="PROSITE" id="PS51257">
    <property type="entry name" value="PROKAR_LIPOPROTEIN"/>
    <property type="match status" value="1"/>
</dbReference>
<feature type="signal peptide" evidence="1">
    <location>
        <begin position="1"/>
        <end position="25"/>
    </location>
</feature>
<comment type="caution">
    <text evidence="2">The sequence shown here is derived from an EMBL/GenBank/DDBJ whole genome shotgun (WGS) entry which is preliminary data.</text>
</comment>
<gene>
    <name evidence="2" type="ORF">J2Z40_002013</name>
</gene>
<reference evidence="2 3" key="1">
    <citation type="submission" date="2021-03" db="EMBL/GenBank/DDBJ databases">
        <title>Genomic Encyclopedia of Type Strains, Phase IV (KMG-IV): sequencing the most valuable type-strain genomes for metagenomic binning, comparative biology and taxonomic classification.</title>
        <authorList>
            <person name="Goeker M."/>
        </authorList>
    </citation>
    <scope>NUCLEOTIDE SEQUENCE [LARGE SCALE GENOMIC DNA]</scope>
    <source>
        <strain evidence="2 3">DSM 26675</strain>
    </source>
</reference>
<name>A0ABS4REX6_9BACI</name>
<dbReference type="RefSeq" id="WP_066396878.1">
    <property type="nucleotide sequence ID" value="NZ_JAGIKZ010000009.1"/>
</dbReference>
<feature type="chain" id="PRO_5045913835" evidence="1">
    <location>
        <begin position="26"/>
        <end position="168"/>
    </location>
</feature>
<keyword evidence="3" id="KW-1185">Reference proteome</keyword>
<keyword evidence="1" id="KW-0732">Signal</keyword>